<sequence length="97" mass="10850">MVAAMSLTSCYEEIKQQQWREANINEIKIIVDYITRMASEPDSTSETRKLREVYPAIEPYNTGMLKVSEIHTLYYEEVGNPAGKPIVFVHGGPGGGT</sequence>
<dbReference type="InterPro" id="IPR005944">
    <property type="entry name" value="Pro_iminopeptidase"/>
</dbReference>
<evidence type="ECO:0008006" key="3">
    <source>
        <dbReference type="Google" id="ProtNLM"/>
    </source>
</evidence>
<dbReference type="GO" id="GO:0006508">
    <property type="term" value="P:proteolysis"/>
    <property type="evidence" value="ECO:0007669"/>
    <property type="project" value="InterPro"/>
</dbReference>
<dbReference type="Proteomes" id="UP000681720">
    <property type="component" value="Unassembled WGS sequence"/>
</dbReference>
<comment type="caution">
    <text evidence="1">The sequence shown here is derived from an EMBL/GenBank/DDBJ whole genome shotgun (WGS) entry which is preliminary data.</text>
</comment>
<dbReference type="AlphaFoldDB" id="A0A8S3JG64"/>
<dbReference type="GO" id="GO:0004177">
    <property type="term" value="F:aminopeptidase activity"/>
    <property type="evidence" value="ECO:0007669"/>
    <property type="project" value="UniProtKB-EC"/>
</dbReference>
<dbReference type="InterPro" id="IPR029058">
    <property type="entry name" value="AB_hydrolase_fold"/>
</dbReference>
<gene>
    <name evidence="1" type="ORF">GIL414_LOCUS83017</name>
</gene>
<dbReference type="PANTHER" id="PTHR43722:SF1">
    <property type="entry name" value="PROLINE IMINOPEPTIDASE"/>
    <property type="match status" value="1"/>
</dbReference>
<dbReference type="PANTHER" id="PTHR43722">
    <property type="entry name" value="PROLINE IMINOPEPTIDASE"/>
    <property type="match status" value="1"/>
</dbReference>
<protein>
    <recommendedName>
        <fullName evidence="3">Prolyl aminopeptidase</fullName>
    </recommendedName>
</protein>
<accession>A0A8S3JG64</accession>
<reference evidence="1" key="1">
    <citation type="submission" date="2021-02" db="EMBL/GenBank/DDBJ databases">
        <authorList>
            <person name="Nowell W R."/>
        </authorList>
    </citation>
    <scope>NUCLEOTIDE SEQUENCE</scope>
</reference>
<dbReference type="SUPFAM" id="SSF53474">
    <property type="entry name" value="alpha/beta-Hydrolases"/>
    <property type="match status" value="1"/>
</dbReference>
<evidence type="ECO:0000313" key="1">
    <source>
        <dbReference type="EMBL" id="CAF5218551.1"/>
    </source>
</evidence>
<dbReference type="Gene3D" id="3.40.50.1820">
    <property type="entry name" value="alpha/beta hydrolase"/>
    <property type="match status" value="1"/>
</dbReference>
<dbReference type="GO" id="GO:0005737">
    <property type="term" value="C:cytoplasm"/>
    <property type="evidence" value="ECO:0007669"/>
    <property type="project" value="InterPro"/>
</dbReference>
<organism evidence="1 2">
    <name type="scientific">Rotaria magnacalcarata</name>
    <dbReference type="NCBI Taxonomy" id="392030"/>
    <lineage>
        <taxon>Eukaryota</taxon>
        <taxon>Metazoa</taxon>
        <taxon>Spiralia</taxon>
        <taxon>Gnathifera</taxon>
        <taxon>Rotifera</taxon>
        <taxon>Eurotatoria</taxon>
        <taxon>Bdelloidea</taxon>
        <taxon>Philodinida</taxon>
        <taxon>Philodinidae</taxon>
        <taxon>Rotaria</taxon>
    </lineage>
</organism>
<evidence type="ECO:0000313" key="2">
    <source>
        <dbReference type="Proteomes" id="UP000681720"/>
    </source>
</evidence>
<dbReference type="EMBL" id="CAJOBJ010361766">
    <property type="protein sequence ID" value="CAF5218551.1"/>
    <property type="molecule type" value="Genomic_DNA"/>
</dbReference>
<proteinExistence type="predicted"/>
<feature type="non-terminal residue" evidence="1">
    <location>
        <position position="1"/>
    </location>
</feature>
<name>A0A8S3JG64_9BILA</name>